<accession>A0A7U2MGT3</accession>
<dbReference type="AlphaFoldDB" id="A0A7U2MGT3"/>
<keyword evidence="2" id="KW-1185">Reference proteome</keyword>
<organism evidence="1 2">
    <name type="scientific">Aspergillus flavus (strain ATCC 200026 / FGSC A1120 / IAM 13836 / NRRL 3357 / JCM 12722 / SRRC 167)</name>
    <dbReference type="NCBI Taxonomy" id="332952"/>
    <lineage>
        <taxon>Eukaryota</taxon>
        <taxon>Fungi</taxon>
        <taxon>Dikarya</taxon>
        <taxon>Ascomycota</taxon>
        <taxon>Pezizomycotina</taxon>
        <taxon>Eurotiomycetes</taxon>
        <taxon>Eurotiomycetidae</taxon>
        <taxon>Eurotiales</taxon>
        <taxon>Aspergillaceae</taxon>
        <taxon>Aspergillus</taxon>
        <taxon>Aspergillus subgen. Circumdati</taxon>
    </lineage>
</organism>
<evidence type="ECO:0000313" key="1">
    <source>
        <dbReference type="EMBL" id="QRD83358.1"/>
    </source>
</evidence>
<reference evidence="2" key="1">
    <citation type="journal article" date="2021" name="G3 (Bethesda)">
        <title>Chromosome assembled and annotated genome sequence of Aspergillus flavus NRRL 3357.</title>
        <authorList>
            <person name="Skerker J.M."/>
            <person name="Pianalto K.M."/>
            <person name="Mondo S.J."/>
            <person name="Yang K."/>
            <person name="Arkin A.P."/>
            <person name="Keller N.P."/>
            <person name="Grigoriev I.V."/>
            <person name="Louise Glass N.L."/>
        </authorList>
    </citation>
    <scope>NUCLEOTIDE SEQUENCE [LARGE SCALE GENOMIC DNA]</scope>
    <source>
        <strain evidence="2">ATCC 200026 / FGSC A1120 / IAM 13836 / NRRL 3357 / JCM 12722 / SRRC 167</strain>
    </source>
</reference>
<sequence>MAPFIPFWKSVVTSFVYIPFVCPAPYATIAVTVVKPPTFTPWPLHTFRTNKLPSLLLEVELFERCGADTINKSPAEWWRFGDSLCPLAVLTVLRRSINDRYVKENFTSVIII</sequence>
<proteinExistence type="predicted"/>
<gene>
    <name evidence="1" type="ORF">F9C07_1356481</name>
</gene>
<dbReference type="VEuPathDB" id="FungiDB:F9C07_1356481"/>
<evidence type="ECO:0000313" key="2">
    <source>
        <dbReference type="Proteomes" id="UP000596276"/>
    </source>
</evidence>
<protein>
    <submittedName>
        <fullName evidence="1">Uncharacterized protein</fullName>
    </submittedName>
</protein>
<dbReference type="Proteomes" id="UP000596276">
    <property type="component" value="Chromosome 2"/>
</dbReference>
<name>A0A7U2MGT3_ASPFN</name>
<dbReference type="EMBL" id="CP044622">
    <property type="protein sequence ID" value="QRD83358.1"/>
    <property type="molecule type" value="Genomic_DNA"/>
</dbReference>